<keyword evidence="2" id="KW-0472">Membrane</keyword>
<proteinExistence type="predicted"/>
<dbReference type="Proteomes" id="UP000516105">
    <property type="component" value="Chromosome"/>
</dbReference>
<dbReference type="EMBL" id="CP060782">
    <property type="protein sequence ID" value="QNP45069.1"/>
    <property type="molecule type" value="Genomic_DNA"/>
</dbReference>
<keyword evidence="2" id="KW-1133">Transmembrane helix</keyword>
<keyword evidence="5" id="KW-1185">Reference proteome</keyword>
<keyword evidence="2" id="KW-0812">Transmembrane</keyword>
<feature type="transmembrane region" description="Helical" evidence="2">
    <location>
        <begin position="32"/>
        <end position="53"/>
    </location>
</feature>
<name>A0ABX6T688_9SPHN</name>
<feature type="region of interest" description="Disordered" evidence="1">
    <location>
        <begin position="56"/>
        <end position="155"/>
    </location>
</feature>
<dbReference type="InterPro" id="IPR007730">
    <property type="entry name" value="SPOR-like_dom"/>
</dbReference>
<evidence type="ECO:0000313" key="5">
    <source>
        <dbReference type="Proteomes" id="UP000516105"/>
    </source>
</evidence>
<dbReference type="Gene3D" id="3.30.70.1070">
    <property type="entry name" value="Sporulation related repeat"/>
    <property type="match status" value="1"/>
</dbReference>
<accession>A0ABX6T688</accession>
<dbReference type="RefSeq" id="WP_187708025.1">
    <property type="nucleotide sequence ID" value="NZ_CP060782.1"/>
</dbReference>
<evidence type="ECO:0000313" key="4">
    <source>
        <dbReference type="EMBL" id="QNP45069.1"/>
    </source>
</evidence>
<gene>
    <name evidence="4" type="ORF">H9L14_10270</name>
</gene>
<evidence type="ECO:0000259" key="3">
    <source>
        <dbReference type="PROSITE" id="PS51724"/>
    </source>
</evidence>
<feature type="compositionally biased region" description="Polar residues" evidence="1">
    <location>
        <begin position="94"/>
        <end position="104"/>
    </location>
</feature>
<protein>
    <submittedName>
        <fullName evidence="4">SPOR domain-containing protein</fullName>
    </submittedName>
</protein>
<evidence type="ECO:0000256" key="2">
    <source>
        <dbReference type="SAM" id="Phobius"/>
    </source>
</evidence>
<organism evidence="4 5">
    <name type="scientific">Sphingomonas sediminicola</name>
    <dbReference type="NCBI Taxonomy" id="386874"/>
    <lineage>
        <taxon>Bacteria</taxon>
        <taxon>Pseudomonadati</taxon>
        <taxon>Pseudomonadota</taxon>
        <taxon>Alphaproteobacteria</taxon>
        <taxon>Sphingomonadales</taxon>
        <taxon>Sphingomonadaceae</taxon>
        <taxon>Sphingomonas</taxon>
    </lineage>
</organism>
<sequence>MSDSRQAYDEQLPWLEAVDDEDGPGGVPARRMLAALLVVVLAVGLVAGTFFWLGQRDGGEGSGAPELIRAEPGPYKVKPTDPGGLDVAGESETAFETSAGQDTDAQLDLSKSPEEAVVAPKPQAEPKPGFSMAPPKPAPVQTETKLEPEPQPTGGKGSVVQLGAFANRAQAERAWTALSTRFPSVAAMNKMIIPFSGGIRLRAAAPSPAEAKQVCQALKVAGENCFVAN</sequence>
<dbReference type="InterPro" id="IPR036680">
    <property type="entry name" value="SPOR-like_sf"/>
</dbReference>
<evidence type="ECO:0000256" key="1">
    <source>
        <dbReference type="SAM" id="MobiDB-lite"/>
    </source>
</evidence>
<dbReference type="PROSITE" id="PS51724">
    <property type="entry name" value="SPOR"/>
    <property type="match status" value="1"/>
</dbReference>
<feature type="domain" description="SPOR" evidence="3">
    <location>
        <begin position="152"/>
        <end position="229"/>
    </location>
</feature>
<dbReference type="SUPFAM" id="SSF110997">
    <property type="entry name" value="Sporulation related repeat"/>
    <property type="match status" value="1"/>
</dbReference>
<reference evidence="4 5" key="1">
    <citation type="submission" date="2020-08" db="EMBL/GenBank/DDBJ databases">
        <title>Genome sequence of Sphingomonas sediminicola KACC 15039T.</title>
        <authorList>
            <person name="Hyun D.-W."/>
            <person name="Bae J.-W."/>
        </authorList>
    </citation>
    <scope>NUCLEOTIDE SEQUENCE [LARGE SCALE GENOMIC DNA]</scope>
    <source>
        <strain evidence="4 5">KACC 15039</strain>
    </source>
</reference>
<dbReference type="Pfam" id="PF05036">
    <property type="entry name" value="SPOR"/>
    <property type="match status" value="1"/>
</dbReference>